<dbReference type="AlphaFoldDB" id="A0A6N1X1L2"/>
<sequence length="136" mass="15002">MSAHDIHAGHAHDAHDDHHHEVGPHSSFSGYMTGFVLSVILTAIPFWLIMAKVIEGRATAVLVLGAFAIVQILVHMYYFLHIDSKIEAGWTLLSTIFTIIFVVIALSGTLWVMFHMNANMMPNHDMSPAATTTPQP</sequence>
<evidence type="ECO:0000256" key="4">
    <source>
        <dbReference type="ARBA" id="ARBA00014689"/>
    </source>
</evidence>
<comment type="function">
    <text evidence="12">Cytochrome bo(3) ubiquinol terminal oxidase is the component of the aerobic respiratory chain of E.coli that predominates when cells are grown at high aeration. Has proton pump activity across the membrane in addition to electron transfer, pumping 2 protons/electron.</text>
</comment>
<evidence type="ECO:0000256" key="1">
    <source>
        <dbReference type="ARBA" id="ARBA00004651"/>
    </source>
</evidence>
<keyword evidence="5" id="KW-0813">Transport</keyword>
<evidence type="ECO:0000256" key="3">
    <source>
        <dbReference type="ARBA" id="ARBA00011700"/>
    </source>
</evidence>
<keyword evidence="11 17" id="KW-0472">Membrane</keyword>
<dbReference type="GO" id="GO:0009486">
    <property type="term" value="F:cytochrome bo3 ubiquinol oxidase activity"/>
    <property type="evidence" value="ECO:0007669"/>
    <property type="project" value="InterPro"/>
</dbReference>
<dbReference type="RefSeq" id="WP_175504024.1">
    <property type="nucleotide sequence ID" value="NZ_CAURQT010000004.1"/>
</dbReference>
<dbReference type="GO" id="GO:0015990">
    <property type="term" value="P:electron transport coupled proton transport"/>
    <property type="evidence" value="ECO:0007669"/>
    <property type="project" value="InterPro"/>
</dbReference>
<feature type="transmembrane region" description="Helical" evidence="17">
    <location>
        <begin position="92"/>
        <end position="114"/>
    </location>
</feature>
<comment type="similarity">
    <text evidence="2">Belongs to the cytochrome c oxidase bacterial subunit 4 family.</text>
</comment>
<organism evidence="18 19">
    <name type="scientific">Comamonas antarctica</name>
    <dbReference type="NCBI Taxonomy" id="2743470"/>
    <lineage>
        <taxon>Bacteria</taxon>
        <taxon>Pseudomonadati</taxon>
        <taxon>Pseudomonadota</taxon>
        <taxon>Betaproteobacteria</taxon>
        <taxon>Burkholderiales</taxon>
        <taxon>Comamonadaceae</taxon>
        <taxon>Comamonas</taxon>
    </lineage>
</organism>
<evidence type="ECO:0000256" key="7">
    <source>
        <dbReference type="ARBA" id="ARBA00022692"/>
    </source>
</evidence>
<dbReference type="InterPro" id="IPR050968">
    <property type="entry name" value="Cytochrome_c_oxidase_bac_sub4"/>
</dbReference>
<keyword evidence="7 17" id="KW-0812">Transmembrane</keyword>
<keyword evidence="9 17" id="KW-1133">Transmembrane helix</keyword>
<protein>
    <recommendedName>
        <fullName evidence="4">Cytochrome bo(3) ubiquinol oxidase subunit 4</fullName>
    </recommendedName>
    <alternativeName>
        <fullName evidence="16">Cytochrome o ubiquinol oxidase subunit 4</fullName>
    </alternativeName>
    <alternativeName>
        <fullName evidence="13">Oxidase bo(3) subunit 4</fullName>
    </alternativeName>
    <alternativeName>
        <fullName evidence="14">Ubiquinol oxidase polypeptide IV</fullName>
    </alternativeName>
    <alternativeName>
        <fullName evidence="15">Ubiquinol oxidase subunit 4</fullName>
    </alternativeName>
</protein>
<evidence type="ECO:0000256" key="8">
    <source>
        <dbReference type="ARBA" id="ARBA00022982"/>
    </source>
</evidence>
<dbReference type="InterPro" id="IPR005171">
    <property type="entry name" value="Cyt_c_oxidase_su4_prok"/>
</dbReference>
<evidence type="ECO:0000256" key="6">
    <source>
        <dbReference type="ARBA" id="ARBA00022475"/>
    </source>
</evidence>
<proteinExistence type="inferred from homology"/>
<evidence type="ECO:0000256" key="17">
    <source>
        <dbReference type="SAM" id="Phobius"/>
    </source>
</evidence>
<dbReference type="GO" id="GO:0015078">
    <property type="term" value="F:proton transmembrane transporter activity"/>
    <property type="evidence" value="ECO:0007669"/>
    <property type="project" value="TreeGrafter"/>
</dbReference>
<name>A0A6N1X1L2_9BURK</name>
<dbReference type="Proteomes" id="UP000509579">
    <property type="component" value="Chromosome"/>
</dbReference>
<evidence type="ECO:0000256" key="2">
    <source>
        <dbReference type="ARBA" id="ARBA00008079"/>
    </source>
</evidence>
<evidence type="ECO:0000256" key="14">
    <source>
        <dbReference type="ARBA" id="ARBA00030211"/>
    </source>
</evidence>
<comment type="subcellular location">
    <subcellularLocation>
        <location evidence="1">Cell membrane</location>
        <topology evidence="1">Multi-pass membrane protein</topology>
    </subcellularLocation>
</comment>
<evidence type="ECO:0000313" key="19">
    <source>
        <dbReference type="Proteomes" id="UP000509579"/>
    </source>
</evidence>
<feature type="transmembrane region" description="Helical" evidence="17">
    <location>
        <begin position="28"/>
        <end position="49"/>
    </location>
</feature>
<evidence type="ECO:0000256" key="12">
    <source>
        <dbReference type="ARBA" id="ARBA00025694"/>
    </source>
</evidence>
<dbReference type="InterPro" id="IPR014210">
    <property type="entry name" value="Cyt_o_ubiqinol_oxidase_su4"/>
</dbReference>
<dbReference type="EMBL" id="CP054840">
    <property type="protein sequence ID" value="QKV53147.1"/>
    <property type="molecule type" value="Genomic_DNA"/>
</dbReference>
<evidence type="ECO:0000256" key="9">
    <source>
        <dbReference type="ARBA" id="ARBA00022989"/>
    </source>
</evidence>
<evidence type="ECO:0000256" key="15">
    <source>
        <dbReference type="ARBA" id="ARBA00031887"/>
    </source>
</evidence>
<reference evidence="18 19" key="1">
    <citation type="submission" date="2020-06" db="EMBL/GenBank/DDBJ databases">
        <title>Acidovorax antarctica sp. nov., isolated from Corinth ice sheet soil, Antarctic Fields Peninsula.</title>
        <authorList>
            <person name="Xu Q."/>
            <person name="Peng F."/>
        </authorList>
    </citation>
    <scope>NUCLEOTIDE SEQUENCE [LARGE SCALE GENOMIC DNA]</scope>
    <source>
        <strain evidence="18 19">16-35-5</strain>
    </source>
</reference>
<feature type="transmembrane region" description="Helical" evidence="17">
    <location>
        <begin position="61"/>
        <end position="80"/>
    </location>
</feature>
<keyword evidence="19" id="KW-1185">Reference proteome</keyword>
<dbReference type="Pfam" id="PF03626">
    <property type="entry name" value="COX4_pro"/>
    <property type="match status" value="1"/>
</dbReference>
<dbReference type="GO" id="GO:0019646">
    <property type="term" value="P:aerobic electron transport chain"/>
    <property type="evidence" value="ECO:0007669"/>
    <property type="project" value="TreeGrafter"/>
</dbReference>
<evidence type="ECO:0000256" key="16">
    <source>
        <dbReference type="ARBA" id="ARBA00032185"/>
    </source>
</evidence>
<keyword evidence="10" id="KW-0560">Oxidoreductase</keyword>
<evidence type="ECO:0000256" key="5">
    <source>
        <dbReference type="ARBA" id="ARBA00022448"/>
    </source>
</evidence>
<dbReference type="KEGG" id="aant:HUK68_09740"/>
<dbReference type="GO" id="GO:0009319">
    <property type="term" value="C:cytochrome o ubiquinol oxidase complex"/>
    <property type="evidence" value="ECO:0007669"/>
    <property type="project" value="TreeGrafter"/>
</dbReference>
<keyword evidence="8" id="KW-0249">Electron transport</keyword>
<evidence type="ECO:0000313" key="18">
    <source>
        <dbReference type="EMBL" id="QKV53147.1"/>
    </source>
</evidence>
<evidence type="ECO:0000256" key="10">
    <source>
        <dbReference type="ARBA" id="ARBA00023002"/>
    </source>
</evidence>
<keyword evidence="6" id="KW-1003">Cell membrane</keyword>
<dbReference type="GO" id="GO:0005886">
    <property type="term" value="C:plasma membrane"/>
    <property type="evidence" value="ECO:0007669"/>
    <property type="project" value="UniProtKB-SubCell"/>
</dbReference>
<comment type="subunit">
    <text evidence="3">Heterooctamer of two A chains, two B chains, two C chains and two D chains.</text>
</comment>
<dbReference type="PANTHER" id="PTHR36835:SF1">
    <property type="entry name" value="CYTOCHROME BO(3) UBIQUINOL OXIDASE SUBUNIT 4"/>
    <property type="match status" value="1"/>
</dbReference>
<dbReference type="PANTHER" id="PTHR36835">
    <property type="entry name" value="CYTOCHROME BO(3) UBIQUINOL OXIDASE SUBUNIT 4"/>
    <property type="match status" value="1"/>
</dbReference>
<gene>
    <name evidence="18" type="primary">cyoD</name>
    <name evidence="18" type="ORF">HUK68_09740</name>
</gene>
<dbReference type="NCBIfam" id="TIGR02847">
    <property type="entry name" value="CyoD"/>
    <property type="match status" value="1"/>
</dbReference>
<accession>A0A6N1X1L2</accession>
<evidence type="ECO:0000256" key="13">
    <source>
        <dbReference type="ARBA" id="ARBA00030071"/>
    </source>
</evidence>
<evidence type="ECO:0000256" key="11">
    <source>
        <dbReference type="ARBA" id="ARBA00023136"/>
    </source>
</evidence>